<dbReference type="InterPro" id="IPR013096">
    <property type="entry name" value="Cupin_2"/>
</dbReference>
<dbReference type="Pfam" id="PF07883">
    <property type="entry name" value="Cupin_2"/>
    <property type="match status" value="1"/>
</dbReference>
<dbReference type="GO" id="GO:0003700">
    <property type="term" value="F:DNA-binding transcription factor activity"/>
    <property type="evidence" value="ECO:0007669"/>
    <property type="project" value="InterPro"/>
</dbReference>
<dbReference type="SMART" id="SM00342">
    <property type="entry name" value="HTH_ARAC"/>
    <property type="match status" value="1"/>
</dbReference>
<accession>A0A6F9XT51</accession>
<dbReference type="PANTHER" id="PTHR43280:SF2">
    <property type="entry name" value="HTH-TYPE TRANSCRIPTIONAL REGULATOR EXSA"/>
    <property type="match status" value="1"/>
</dbReference>
<proteinExistence type="predicted"/>
<dbReference type="InterPro" id="IPR014710">
    <property type="entry name" value="RmlC-like_jellyroll"/>
</dbReference>
<keyword evidence="1" id="KW-0805">Transcription regulation</keyword>
<dbReference type="PANTHER" id="PTHR43280">
    <property type="entry name" value="ARAC-FAMILY TRANSCRIPTIONAL REGULATOR"/>
    <property type="match status" value="1"/>
</dbReference>
<evidence type="ECO:0000256" key="1">
    <source>
        <dbReference type="ARBA" id="ARBA00023015"/>
    </source>
</evidence>
<dbReference type="Gene3D" id="1.10.10.60">
    <property type="entry name" value="Homeodomain-like"/>
    <property type="match status" value="2"/>
</dbReference>
<dbReference type="Gene3D" id="2.60.120.10">
    <property type="entry name" value="Jelly Rolls"/>
    <property type="match status" value="1"/>
</dbReference>
<dbReference type="InterPro" id="IPR011051">
    <property type="entry name" value="RmlC_Cupin_sf"/>
</dbReference>
<organism evidence="4">
    <name type="scientific">Ligilactobacillus agilis</name>
    <dbReference type="NCBI Taxonomy" id="1601"/>
    <lineage>
        <taxon>Bacteria</taxon>
        <taxon>Bacillati</taxon>
        <taxon>Bacillota</taxon>
        <taxon>Bacilli</taxon>
        <taxon>Lactobacillales</taxon>
        <taxon>Lactobacillaceae</taxon>
        <taxon>Ligilactobacillus</taxon>
    </lineage>
</organism>
<keyword evidence="2" id="KW-0238">DNA-binding</keyword>
<reference evidence="4" key="1">
    <citation type="submission" date="2019-10" db="EMBL/GenBank/DDBJ databases">
        <title>Lactobacillus agilis SY111 Whole Genome Sequencing Project.</title>
        <authorList>
            <person name="Suzuki S."/>
            <person name="Endo A."/>
            <person name="Maeno S."/>
            <person name="Shiwa Y."/>
            <person name="Matsutani M."/>
            <person name="Kajikawa A."/>
        </authorList>
    </citation>
    <scope>NUCLEOTIDE SEQUENCE</scope>
    <source>
        <strain evidence="4">SY111</strain>
    </source>
</reference>
<dbReference type="SUPFAM" id="SSF46689">
    <property type="entry name" value="Homeodomain-like"/>
    <property type="match status" value="1"/>
</dbReference>
<evidence type="ECO:0000313" key="4">
    <source>
        <dbReference type="EMBL" id="GET08453.1"/>
    </source>
</evidence>
<dbReference type="Proteomes" id="UP000494178">
    <property type="component" value="Unassembled WGS sequence"/>
</dbReference>
<dbReference type="InterPro" id="IPR009057">
    <property type="entry name" value="Homeodomain-like_sf"/>
</dbReference>
<dbReference type="Pfam" id="PF12833">
    <property type="entry name" value="HTH_18"/>
    <property type="match status" value="1"/>
</dbReference>
<dbReference type="SUPFAM" id="SSF51182">
    <property type="entry name" value="RmlC-like cupins"/>
    <property type="match status" value="1"/>
</dbReference>
<dbReference type="AlphaFoldDB" id="A0A6F9XT51"/>
<gene>
    <name evidence="4" type="ORF">SY111_10770</name>
</gene>
<evidence type="ECO:0000256" key="3">
    <source>
        <dbReference type="ARBA" id="ARBA00023163"/>
    </source>
</evidence>
<dbReference type="GO" id="GO:0043565">
    <property type="term" value="F:sequence-specific DNA binding"/>
    <property type="evidence" value="ECO:0007669"/>
    <property type="project" value="InterPro"/>
</dbReference>
<dbReference type="EMBL" id="BLAN01000071">
    <property type="protein sequence ID" value="GET08453.1"/>
    <property type="molecule type" value="Genomic_DNA"/>
</dbReference>
<dbReference type="CDD" id="cd02208">
    <property type="entry name" value="cupin_RmlC-like"/>
    <property type="match status" value="1"/>
</dbReference>
<dbReference type="RefSeq" id="WP_172579877.1">
    <property type="nucleotide sequence ID" value="NZ_BLAN01000071.1"/>
</dbReference>
<name>A0A6F9XT51_9LACO</name>
<dbReference type="PROSITE" id="PS01124">
    <property type="entry name" value="HTH_ARAC_FAMILY_2"/>
    <property type="match status" value="1"/>
</dbReference>
<evidence type="ECO:0000256" key="2">
    <source>
        <dbReference type="ARBA" id="ARBA00023125"/>
    </source>
</evidence>
<keyword evidence="3" id="KW-0804">Transcription</keyword>
<dbReference type="InterPro" id="IPR018060">
    <property type="entry name" value="HTH_AraC"/>
</dbReference>
<comment type="caution">
    <text evidence="4">The sequence shown here is derived from an EMBL/GenBank/DDBJ whole genome shotgun (WGS) entry which is preliminary data.</text>
</comment>
<sequence>MKIKHEEINKNLGFPFKIFYFKAQSLSKIISPHWHKSTEILFVIEGKIRVKVKDKDTILSKNHFIIINPNIIHSTQSLTKNYVICLQLPLNFLKNLTNGLFMEKFKFNATVNNFSKGKIHKVICTLDYNLTKTNQDVHTKLSVYENTILLLKILLADYTVKFTGKSINNIEFMNNFIYFIDKKYATTLKLEDVAEQFGYSIAYTSRLIKQCLGESFTSYLMGVRVEKAIDMYVNNNQESLENIAVKVGFSTYRNFYNATMKIYGLSPRKTINKVSQ</sequence>
<protein>
    <submittedName>
        <fullName evidence="4">AraC family transcriptional regulator</fullName>
    </submittedName>
</protein>